<protein>
    <submittedName>
        <fullName evidence="1">Uncharacterized protein</fullName>
    </submittedName>
</protein>
<evidence type="ECO:0000313" key="1">
    <source>
        <dbReference type="EMBL" id="KAF4029099.1"/>
    </source>
</evidence>
<keyword evidence="2" id="KW-1185">Reference proteome</keyword>
<proteinExistence type="predicted"/>
<sequence length="71" mass="7393">MGQDVTISTAINSINITGLTNFVPQDINVTSPNSAAIATSSSGQIAVDAELSAFVEEMDESATAHLHFVLE</sequence>
<accession>A0A833SM48</accession>
<comment type="caution">
    <text evidence="1">The sequence shown here is derived from an EMBL/GenBank/DDBJ whole genome shotgun (WGS) entry which is preliminary data.</text>
</comment>
<dbReference type="EMBL" id="WSZM01000887">
    <property type="protein sequence ID" value="KAF4029099.1"/>
    <property type="molecule type" value="Genomic_DNA"/>
</dbReference>
<name>A0A833SM48_PHYIN</name>
<dbReference type="AlphaFoldDB" id="A0A833SM48"/>
<evidence type="ECO:0000313" key="2">
    <source>
        <dbReference type="Proteomes" id="UP000602510"/>
    </source>
</evidence>
<reference evidence="1" key="1">
    <citation type="submission" date="2020-04" db="EMBL/GenBank/DDBJ databases">
        <title>Hybrid Assembly of Korean Phytophthora infestans isolates.</title>
        <authorList>
            <person name="Prokchorchik M."/>
            <person name="Lee Y."/>
            <person name="Seo J."/>
            <person name="Cho J.-H."/>
            <person name="Park Y.-E."/>
            <person name="Jang D.-C."/>
            <person name="Im J.-S."/>
            <person name="Choi J.-G."/>
            <person name="Park H.-J."/>
            <person name="Lee G.-B."/>
            <person name="Lee Y.-G."/>
            <person name="Hong S.-Y."/>
            <person name="Cho K."/>
            <person name="Sohn K.H."/>
        </authorList>
    </citation>
    <scope>NUCLEOTIDE SEQUENCE</scope>
    <source>
        <strain evidence="1">KR_1_A1</strain>
    </source>
</reference>
<organism evidence="1 2">
    <name type="scientific">Phytophthora infestans</name>
    <name type="common">Potato late blight agent</name>
    <name type="synonym">Botrytis infestans</name>
    <dbReference type="NCBI Taxonomy" id="4787"/>
    <lineage>
        <taxon>Eukaryota</taxon>
        <taxon>Sar</taxon>
        <taxon>Stramenopiles</taxon>
        <taxon>Oomycota</taxon>
        <taxon>Peronosporomycetes</taxon>
        <taxon>Peronosporales</taxon>
        <taxon>Peronosporaceae</taxon>
        <taxon>Phytophthora</taxon>
    </lineage>
</organism>
<dbReference type="Proteomes" id="UP000602510">
    <property type="component" value="Unassembled WGS sequence"/>
</dbReference>
<gene>
    <name evidence="1" type="ORF">GN244_ATG19147</name>
</gene>